<dbReference type="EMBL" id="CP017641">
    <property type="protein sequence ID" value="APZ92271.1"/>
    <property type="molecule type" value="Genomic_DNA"/>
</dbReference>
<sequence>MSRRGVNDQWACGGTSADARSTRCMAANYSSPHKHLNLSQGSGRDSNPMLCLETFPLENFNY</sequence>
<evidence type="ECO:0000313" key="1">
    <source>
        <dbReference type="EMBL" id="APZ92271.1"/>
    </source>
</evidence>
<reference evidence="1 2" key="1">
    <citation type="journal article" date="2016" name="Front. Microbiol.">
        <title>Fuerstia marisgermanicae gen. nov., sp. nov., an Unusual Member of the Phylum Planctomycetes from the German Wadden Sea.</title>
        <authorList>
            <person name="Kohn T."/>
            <person name="Heuer A."/>
            <person name="Jogler M."/>
            <person name="Vollmers J."/>
            <person name="Boedeker C."/>
            <person name="Bunk B."/>
            <person name="Rast P."/>
            <person name="Borchert D."/>
            <person name="Glockner I."/>
            <person name="Freese H.M."/>
            <person name="Klenk H.P."/>
            <person name="Overmann J."/>
            <person name="Kaster A.K."/>
            <person name="Rohde M."/>
            <person name="Wiegand S."/>
            <person name="Jogler C."/>
        </authorList>
    </citation>
    <scope>NUCLEOTIDE SEQUENCE [LARGE SCALE GENOMIC DNA]</scope>
    <source>
        <strain evidence="1 2">NH11</strain>
    </source>
</reference>
<dbReference type="Proteomes" id="UP000187735">
    <property type="component" value="Chromosome"/>
</dbReference>
<dbReference type="AlphaFoldDB" id="A0A1P8WE02"/>
<dbReference type="STRING" id="1891926.Fuma_01881"/>
<organism evidence="1 2">
    <name type="scientific">Fuerstiella marisgermanici</name>
    <dbReference type="NCBI Taxonomy" id="1891926"/>
    <lineage>
        <taxon>Bacteria</taxon>
        <taxon>Pseudomonadati</taxon>
        <taxon>Planctomycetota</taxon>
        <taxon>Planctomycetia</taxon>
        <taxon>Planctomycetales</taxon>
        <taxon>Planctomycetaceae</taxon>
        <taxon>Fuerstiella</taxon>
    </lineage>
</organism>
<accession>A0A1P8WE02</accession>
<proteinExistence type="predicted"/>
<protein>
    <submittedName>
        <fullName evidence="1">Uncharacterized protein</fullName>
    </submittedName>
</protein>
<dbReference type="KEGG" id="fmr:Fuma_01881"/>
<keyword evidence="2" id="KW-1185">Reference proteome</keyword>
<name>A0A1P8WE02_9PLAN</name>
<gene>
    <name evidence="1" type="ORF">Fuma_01881</name>
</gene>
<evidence type="ECO:0000313" key="2">
    <source>
        <dbReference type="Proteomes" id="UP000187735"/>
    </source>
</evidence>